<dbReference type="InterPro" id="IPR050832">
    <property type="entry name" value="Bact_Acetyltransf"/>
</dbReference>
<keyword evidence="2" id="KW-0012">Acyltransferase</keyword>
<feature type="domain" description="N-acetyltransferase" evidence="3">
    <location>
        <begin position="8"/>
        <end position="172"/>
    </location>
</feature>
<dbReference type="Pfam" id="PF00583">
    <property type="entry name" value="Acetyltransf_1"/>
    <property type="match status" value="1"/>
</dbReference>
<dbReference type="CDD" id="cd04301">
    <property type="entry name" value="NAT_SF"/>
    <property type="match status" value="1"/>
</dbReference>
<evidence type="ECO:0000313" key="4">
    <source>
        <dbReference type="EMBL" id="WZP15695.1"/>
    </source>
</evidence>
<accession>A0ABZ2ZWY6</accession>
<evidence type="ECO:0000256" key="1">
    <source>
        <dbReference type="ARBA" id="ARBA00022679"/>
    </source>
</evidence>
<evidence type="ECO:0000313" key="5">
    <source>
        <dbReference type="Proteomes" id="UP001448858"/>
    </source>
</evidence>
<keyword evidence="1" id="KW-0808">Transferase</keyword>
<sequence length="172" mass="18507">MPAQHLNFTLRTPAAADAPALAAVHHRCWVETYTGQVGGNFWKDFTAASLVPMWERAAANDNPLRSVAMAETGGEVVGLALAGPSSVREHPAFPPVRERQLFMLYVLAAHHGTGAGQALLEAVVGEEPSQLWVAAENPRAQAFYRRNGYLPDGARVAGSPTAEDIPVLRMVR</sequence>
<name>A0ABZ2ZWY6_9MICC</name>
<evidence type="ECO:0000256" key="2">
    <source>
        <dbReference type="ARBA" id="ARBA00023315"/>
    </source>
</evidence>
<dbReference type="RefSeq" id="WP_342023348.1">
    <property type="nucleotide sequence ID" value="NZ_CP151657.1"/>
</dbReference>
<dbReference type="Proteomes" id="UP001448858">
    <property type="component" value="Chromosome"/>
</dbReference>
<proteinExistence type="predicted"/>
<evidence type="ECO:0000259" key="3">
    <source>
        <dbReference type="PROSITE" id="PS51186"/>
    </source>
</evidence>
<organism evidence="4 5">
    <name type="scientific">Arthrobacter citreus</name>
    <dbReference type="NCBI Taxonomy" id="1670"/>
    <lineage>
        <taxon>Bacteria</taxon>
        <taxon>Bacillati</taxon>
        <taxon>Actinomycetota</taxon>
        <taxon>Actinomycetes</taxon>
        <taxon>Micrococcales</taxon>
        <taxon>Micrococcaceae</taxon>
        <taxon>Arthrobacter</taxon>
    </lineage>
</organism>
<protein>
    <submittedName>
        <fullName evidence="4">GNAT family N-acetyltransferase</fullName>
    </submittedName>
</protein>
<dbReference type="InterPro" id="IPR016181">
    <property type="entry name" value="Acyl_CoA_acyltransferase"/>
</dbReference>
<dbReference type="EMBL" id="CP151657">
    <property type="protein sequence ID" value="WZP15695.1"/>
    <property type="molecule type" value="Genomic_DNA"/>
</dbReference>
<keyword evidence="5" id="KW-1185">Reference proteome</keyword>
<dbReference type="Gene3D" id="3.40.630.30">
    <property type="match status" value="1"/>
</dbReference>
<dbReference type="PROSITE" id="PS51186">
    <property type="entry name" value="GNAT"/>
    <property type="match status" value="1"/>
</dbReference>
<dbReference type="InterPro" id="IPR000182">
    <property type="entry name" value="GNAT_dom"/>
</dbReference>
<dbReference type="PANTHER" id="PTHR43877">
    <property type="entry name" value="AMINOALKYLPHOSPHONATE N-ACETYLTRANSFERASE-RELATED-RELATED"/>
    <property type="match status" value="1"/>
</dbReference>
<reference evidence="4 5" key="1">
    <citation type="submission" date="2024-04" db="EMBL/GenBank/DDBJ databases">
        <title>Arthrobacter sp. from Plains bison fecal sample.</title>
        <authorList>
            <person name="Ruzzini A."/>
        </authorList>
    </citation>
    <scope>NUCLEOTIDE SEQUENCE [LARGE SCALE GENOMIC DNA]</scope>
    <source>
        <strain evidence="4 5">EINP1</strain>
    </source>
</reference>
<gene>
    <name evidence="4" type="ORF">AAE021_16325</name>
</gene>
<dbReference type="PANTHER" id="PTHR43877:SF1">
    <property type="entry name" value="ACETYLTRANSFERASE"/>
    <property type="match status" value="1"/>
</dbReference>
<dbReference type="SUPFAM" id="SSF55729">
    <property type="entry name" value="Acyl-CoA N-acyltransferases (Nat)"/>
    <property type="match status" value="1"/>
</dbReference>